<accession>A0ABC8VUV9</accession>
<organism evidence="6 7">
    <name type="scientific">Urochloa decumbens</name>
    <dbReference type="NCBI Taxonomy" id="240449"/>
    <lineage>
        <taxon>Eukaryota</taxon>
        <taxon>Viridiplantae</taxon>
        <taxon>Streptophyta</taxon>
        <taxon>Embryophyta</taxon>
        <taxon>Tracheophyta</taxon>
        <taxon>Spermatophyta</taxon>
        <taxon>Magnoliopsida</taxon>
        <taxon>Liliopsida</taxon>
        <taxon>Poales</taxon>
        <taxon>Poaceae</taxon>
        <taxon>PACMAD clade</taxon>
        <taxon>Panicoideae</taxon>
        <taxon>Panicodae</taxon>
        <taxon>Paniceae</taxon>
        <taxon>Melinidinae</taxon>
        <taxon>Urochloa</taxon>
    </lineage>
</organism>
<keyword evidence="2 3" id="KW-0808">Transferase</keyword>
<protein>
    <recommendedName>
        <fullName evidence="4">Glycosyltransferase</fullName>
        <ecNumber evidence="4">2.4.1.-</ecNumber>
    </recommendedName>
</protein>
<feature type="signal peptide" evidence="5">
    <location>
        <begin position="1"/>
        <end position="18"/>
    </location>
</feature>
<dbReference type="EC" id="2.4.1.-" evidence="4"/>
<dbReference type="AlphaFoldDB" id="A0ABC8VUV9"/>
<evidence type="ECO:0000313" key="7">
    <source>
        <dbReference type="Proteomes" id="UP001497457"/>
    </source>
</evidence>
<evidence type="ECO:0000313" key="6">
    <source>
        <dbReference type="EMBL" id="CAL4896954.1"/>
    </source>
</evidence>
<dbReference type="FunFam" id="3.40.50.2000:FF:000019">
    <property type="entry name" value="Glycosyltransferase"/>
    <property type="match status" value="1"/>
</dbReference>
<dbReference type="CDD" id="cd03784">
    <property type="entry name" value="GT1_Gtf-like"/>
    <property type="match status" value="1"/>
</dbReference>
<feature type="chain" id="PRO_5044807893" description="Glycosyltransferase" evidence="5">
    <location>
        <begin position="19"/>
        <end position="533"/>
    </location>
</feature>
<dbReference type="PANTHER" id="PTHR11926">
    <property type="entry name" value="GLUCOSYL/GLUCURONOSYL TRANSFERASES"/>
    <property type="match status" value="1"/>
</dbReference>
<sequence length="533" mass="60187">MVHILILVYLICISLHKPEDIKNRNNTYQIHRRGATEVTMSLAKDGNHNNNGEQGRCSHFLVVAYGIQGHINPARTLARRLAQIGGCTATLSVPLSGHRRMFPSHENSCEEVSDGLISYIPFSDGRDDGSWPMDSEDRVQRHKANFRSLSAVVNGLAASGRLVTCMVCTLSMTVVVEVAREHQLPFVVYWIQPATVLATYYHYFHGHEKLIVQHDTNPTYEVNLPGLHPLRICDMPTFFTEKTQSFLSKMVLQALRELFEQMHQEKSIVVLVNTFDALEDVALKAMQPYMDVFAVGPAVPPLGALQHKNESEAQIHLFKHDEKNCMEWLNAQLEKSVIYLSFGSLLSYTKRQAEEILHGLQDHGQPYLWVVRKEGRAEEVDFCIREANAGKGMVVEWCDQQKVLSHPSIGCFVTHCGWNSTLEAIMSGVPMLAVPSWSDQPMNAFLVEKEWRVGIRAERDEEGVLTREELARCLDLLMGGGEKAMQIRANANRLKERAHQAVASDGPLETSFQNFIKSMQNLNRTNQENKRLA</sequence>
<dbReference type="PROSITE" id="PS00375">
    <property type="entry name" value="UDPGT"/>
    <property type="match status" value="1"/>
</dbReference>
<dbReference type="Pfam" id="PF00201">
    <property type="entry name" value="UDPGT"/>
    <property type="match status" value="1"/>
</dbReference>
<dbReference type="SUPFAM" id="SSF53756">
    <property type="entry name" value="UDP-Glycosyltransferase/glycogen phosphorylase"/>
    <property type="match status" value="1"/>
</dbReference>
<dbReference type="EMBL" id="OZ075120">
    <property type="protein sequence ID" value="CAL4896954.1"/>
    <property type="molecule type" value="Genomic_DNA"/>
</dbReference>
<evidence type="ECO:0000256" key="5">
    <source>
        <dbReference type="SAM" id="SignalP"/>
    </source>
</evidence>
<evidence type="ECO:0000256" key="4">
    <source>
        <dbReference type="RuleBase" id="RU362057"/>
    </source>
</evidence>
<evidence type="ECO:0000256" key="2">
    <source>
        <dbReference type="ARBA" id="ARBA00022679"/>
    </source>
</evidence>
<reference evidence="6" key="1">
    <citation type="submission" date="2024-10" db="EMBL/GenBank/DDBJ databases">
        <authorList>
            <person name="Ryan C."/>
        </authorList>
    </citation>
    <scope>NUCLEOTIDE SEQUENCE [LARGE SCALE GENOMIC DNA]</scope>
</reference>
<comment type="similarity">
    <text evidence="1 3">Belongs to the UDP-glycosyltransferase family.</text>
</comment>
<keyword evidence="7" id="KW-1185">Reference proteome</keyword>
<keyword evidence="3" id="KW-0328">Glycosyltransferase</keyword>
<dbReference type="InterPro" id="IPR002213">
    <property type="entry name" value="UDP_glucos_trans"/>
</dbReference>
<name>A0ABC8VUV9_9POAL</name>
<evidence type="ECO:0000256" key="1">
    <source>
        <dbReference type="ARBA" id="ARBA00009995"/>
    </source>
</evidence>
<proteinExistence type="inferred from homology"/>
<gene>
    <name evidence="6" type="ORF">URODEC1_LOCUS6955</name>
</gene>
<dbReference type="InterPro" id="IPR035595">
    <property type="entry name" value="UDP_glycos_trans_CS"/>
</dbReference>
<dbReference type="Proteomes" id="UP001497457">
    <property type="component" value="Chromosome 10rd"/>
</dbReference>
<dbReference type="GO" id="GO:0016757">
    <property type="term" value="F:glycosyltransferase activity"/>
    <property type="evidence" value="ECO:0007669"/>
    <property type="project" value="UniProtKB-KW"/>
</dbReference>
<dbReference type="Gene3D" id="3.40.50.2000">
    <property type="entry name" value="Glycogen Phosphorylase B"/>
    <property type="match status" value="2"/>
</dbReference>
<evidence type="ECO:0000256" key="3">
    <source>
        <dbReference type="RuleBase" id="RU003718"/>
    </source>
</evidence>
<dbReference type="PANTHER" id="PTHR11926:SF1505">
    <property type="entry name" value="GLYCOSYLTRANSFERASE"/>
    <property type="match status" value="1"/>
</dbReference>
<keyword evidence="5" id="KW-0732">Signal</keyword>